<reference evidence="3 4" key="1">
    <citation type="submission" date="2024-09" db="EMBL/GenBank/DDBJ databases">
        <authorList>
            <person name="Sun Q."/>
            <person name="Mori K."/>
        </authorList>
    </citation>
    <scope>NUCLEOTIDE SEQUENCE [LARGE SCALE GENOMIC DNA]</scope>
    <source>
        <strain evidence="3 4">JCM 3028</strain>
    </source>
</reference>
<keyword evidence="4" id="KW-1185">Reference proteome</keyword>
<feature type="compositionally biased region" description="Low complexity" evidence="1">
    <location>
        <begin position="204"/>
        <end position="216"/>
    </location>
</feature>
<evidence type="ECO:0000313" key="3">
    <source>
        <dbReference type="EMBL" id="MFB9679184.1"/>
    </source>
</evidence>
<evidence type="ECO:0000256" key="1">
    <source>
        <dbReference type="SAM" id="MobiDB-lite"/>
    </source>
</evidence>
<name>A0ABV5TJ84_9ACTN</name>
<evidence type="ECO:0000313" key="4">
    <source>
        <dbReference type="Proteomes" id="UP001589610"/>
    </source>
</evidence>
<dbReference type="Gene3D" id="2.60.120.260">
    <property type="entry name" value="Galactose-binding domain-like"/>
    <property type="match status" value="1"/>
</dbReference>
<feature type="region of interest" description="Disordered" evidence="1">
    <location>
        <begin position="48"/>
        <end position="68"/>
    </location>
</feature>
<dbReference type="SUPFAM" id="SSF49785">
    <property type="entry name" value="Galactose-binding domain-like"/>
    <property type="match status" value="1"/>
</dbReference>
<feature type="domain" description="F5/8 type C" evidence="2">
    <location>
        <begin position="33"/>
        <end position="174"/>
    </location>
</feature>
<dbReference type="InterPro" id="IPR000421">
    <property type="entry name" value="FA58C"/>
</dbReference>
<evidence type="ECO:0000259" key="2">
    <source>
        <dbReference type="PROSITE" id="PS50022"/>
    </source>
</evidence>
<protein>
    <submittedName>
        <fullName evidence="3">DUF1996 domain-containing protein</fullName>
    </submittedName>
</protein>
<dbReference type="PANTHER" id="PTHR43662">
    <property type="match status" value="1"/>
</dbReference>
<dbReference type="EMBL" id="JBHMBS010000014">
    <property type="protein sequence ID" value="MFB9679184.1"/>
    <property type="molecule type" value="Genomic_DNA"/>
</dbReference>
<gene>
    <name evidence="3" type="ORF">ACFFRH_27215</name>
</gene>
<dbReference type="Pfam" id="PF00754">
    <property type="entry name" value="F5_F8_type_C"/>
    <property type="match status" value="1"/>
</dbReference>
<feature type="compositionally biased region" description="Polar residues" evidence="1">
    <location>
        <begin position="50"/>
        <end position="61"/>
    </location>
</feature>
<organism evidence="3 4">
    <name type="scientific">Streptosporangium vulgare</name>
    <dbReference type="NCBI Taxonomy" id="46190"/>
    <lineage>
        <taxon>Bacteria</taxon>
        <taxon>Bacillati</taxon>
        <taxon>Actinomycetota</taxon>
        <taxon>Actinomycetes</taxon>
        <taxon>Streptosporangiales</taxon>
        <taxon>Streptosporangiaceae</taxon>
        <taxon>Streptosporangium</taxon>
    </lineage>
</organism>
<dbReference type="Proteomes" id="UP001589610">
    <property type="component" value="Unassembled WGS sequence"/>
</dbReference>
<accession>A0ABV5TJ84</accession>
<sequence>MSETVPSTTAPGRGPGRRARRFALAGALATILGASPVNGVLPASAADAPLSQSGRATASSSERGDLSASAAIDGDEDTRWSSAFSDPQWLQVDLGASKAIKKIVLNWENAYATAFTIQTSAGGGRWTTIHTTTAGKGGVQTLNVSATGRYVRLNATERSSRYGVSLWEFEVYGTGSGTTPRPSTSPTGTTTPKPSATPKPSTTPKPGTTPTTPSGGDLPKGPVPPGAVRVAEFLAECPYTHRLPDDPIVMPGLAGGSHMHSFFGNTTTNADSDIKSLLKGETTCSPKADLSSYWVPTLYSGDKPVEPTGTTFYYLGEGIKDELMAQTRPLPLGLRIVAGNAKATGPGDPTSSSRWSCLHAGEVGSSKNFVNCPAGKMMESYLDFPHCWNGKDLDSPDHKSHMSYPVNGACPASHPVIVPKLRQVLRYPVSGDPAKFRLSSGPGYTMHADFFNAWPEAEMERRVRDCIRPIVKCGADGTP</sequence>
<dbReference type="PANTHER" id="PTHR43662:SF3">
    <property type="entry name" value="DOMAIN PROTEIN, PUTATIVE (AFU_ORTHOLOGUE AFUA_6G11970)-RELATED"/>
    <property type="match status" value="1"/>
</dbReference>
<dbReference type="InterPro" id="IPR018535">
    <property type="entry name" value="DUF1996"/>
</dbReference>
<dbReference type="Pfam" id="PF09362">
    <property type="entry name" value="DUF1996"/>
    <property type="match status" value="1"/>
</dbReference>
<feature type="compositionally biased region" description="Low complexity" evidence="1">
    <location>
        <begin position="177"/>
        <end position="194"/>
    </location>
</feature>
<dbReference type="RefSeq" id="WP_386160524.1">
    <property type="nucleotide sequence ID" value="NZ_JBHMBS010000014.1"/>
</dbReference>
<dbReference type="PROSITE" id="PS50022">
    <property type="entry name" value="FA58C_3"/>
    <property type="match status" value="1"/>
</dbReference>
<dbReference type="InterPro" id="IPR008979">
    <property type="entry name" value="Galactose-bd-like_sf"/>
</dbReference>
<comment type="caution">
    <text evidence="3">The sequence shown here is derived from an EMBL/GenBank/DDBJ whole genome shotgun (WGS) entry which is preliminary data.</text>
</comment>
<proteinExistence type="predicted"/>
<feature type="region of interest" description="Disordered" evidence="1">
    <location>
        <begin position="174"/>
        <end position="226"/>
    </location>
</feature>